<dbReference type="InterPro" id="IPR029044">
    <property type="entry name" value="Nucleotide-diphossugar_trans"/>
</dbReference>
<evidence type="ECO:0000259" key="1">
    <source>
        <dbReference type="Pfam" id="PF00535"/>
    </source>
</evidence>
<comment type="caution">
    <text evidence="2">The sequence shown here is derived from an EMBL/GenBank/DDBJ whole genome shotgun (WGS) entry which is preliminary data.</text>
</comment>
<gene>
    <name evidence="2" type="ORF">HC246_18725</name>
</gene>
<dbReference type="PANTHER" id="PTHR22916:SF3">
    <property type="entry name" value="UDP-GLCNAC:BETAGAL BETA-1,3-N-ACETYLGLUCOSAMINYLTRANSFERASE-LIKE PROTEIN 1"/>
    <property type="match status" value="1"/>
</dbReference>
<name>A0ABX1LZ03_9CYAN</name>
<evidence type="ECO:0000313" key="2">
    <source>
        <dbReference type="EMBL" id="NMF59999.1"/>
    </source>
</evidence>
<dbReference type="Pfam" id="PF00535">
    <property type="entry name" value="Glycos_transf_2"/>
    <property type="match status" value="1"/>
</dbReference>
<accession>A0ABX1LZ03</accession>
<dbReference type="PANTHER" id="PTHR22916">
    <property type="entry name" value="GLYCOSYLTRANSFERASE"/>
    <property type="match status" value="1"/>
</dbReference>
<sequence>MSDRQPTVSVIIPAYNAANFISQTIESVLNQTFTDFELLVIDDGSTDNTLAVTNQYALRDRRIQVLSQTNQGVSATRNYGVQIAKGNLIAFLDADDLWFPDKLTLHIQHFHANPNLAVSFSRVEFINFQGEPTGQLSTSRLTDLKAEDFLYENPTTTVSNIITRSQVFAEVGGFAEDMSYSEDLEWLFRVLCHQDHIWQIEGIDRVLLYYRASPSGLSASLYRMEAGWDLLIDRAKKYAPSLVQRHYSIARAVHLRYLARRAFRLQLPASVGLDFINRAIVSDWRILFREPHRTLLTILAVYGRYFLSLFQGKKQLIAKSK</sequence>
<dbReference type="EMBL" id="JAAVJL010000002">
    <property type="protein sequence ID" value="NMF59999.1"/>
    <property type="molecule type" value="Genomic_DNA"/>
</dbReference>
<reference evidence="2 3" key="1">
    <citation type="submission" date="2020-03" db="EMBL/GenBank/DDBJ databases">
        <title>Draft Genome Sequence of 2-Methylisoborneol Producing Pseudanabaena yagii Strain GIHE-NHR1 Isolated from North Han River in South Korea.</title>
        <authorList>
            <person name="Jeong J."/>
        </authorList>
    </citation>
    <scope>NUCLEOTIDE SEQUENCE [LARGE SCALE GENOMIC DNA]</scope>
    <source>
        <strain evidence="2 3">GIHE-NHR1</strain>
    </source>
</reference>
<dbReference type="Proteomes" id="UP000738376">
    <property type="component" value="Unassembled WGS sequence"/>
</dbReference>
<feature type="domain" description="Glycosyltransferase 2-like" evidence="1">
    <location>
        <begin position="9"/>
        <end position="136"/>
    </location>
</feature>
<dbReference type="SUPFAM" id="SSF53448">
    <property type="entry name" value="Nucleotide-diphospho-sugar transferases"/>
    <property type="match status" value="1"/>
</dbReference>
<evidence type="ECO:0000313" key="3">
    <source>
        <dbReference type="Proteomes" id="UP000738376"/>
    </source>
</evidence>
<proteinExistence type="predicted"/>
<keyword evidence="3" id="KW-1185">Reference proteome</keyword>
<dbReference type="Gene3D" id="3.90.550.10">
    <property type="entry name" value="Spore Coat Polysaccharide Biosynthesis Protein SpsA, Chain A"/>
    <property type="match status" value="1"/>
</dbReference>
<protein>
    <submittedName>
        <fullName evidence="2">Glycosyltransferase family 2 protein</fullName>
    </submittedName>
</protein>
<dbReference type="CDD" id="cd00761">
    <property type="entry name" value="Glyco_tranf_GTA_type"/>
    <property type="match status" value="1"/>
</dbReference>
<dbReference type="InterPro" id="IPR001173">
    <property type="entry name" value="Glyco_trans_2-like"/>
</dbReference>
<dbReference type="RefSeq" id="WP_169364960.1">
    <property type="nucleotide sequence ID" value="NZ_JAAVJL010000002.1"/>
</dbReference>
<organism evidence="2 3">
    <name type="scientific">Pseudanabaena yagii GIHE-NHR1</name>
    <dbReference type="NCBI Taxonomy" id="2722753"/>
    <lineage>
        <taxon>Bacteria</taxon>
        <taxon>Bacillati</taxon>
        <taxon>Cyanobacteriota</taxon>
        <taxon>Cyanophyceae</taxon>
        <taxon>Pseudanabaenales</taxon>
        <taxon>Pseudanabaenaceae</taxon>
        <taxon>Pseudanabaena</taxon>
        <taxon>Pseudanabaena yagii</taxon>
    </lineage>
</organism>